<sequence length="64" mass="7554">MTGKSPWREYSVSLNHKLAGIDMRTLGHKGEWLLFFKKLAAFSNKVPHHWCTRFAWTPYSWKSS</sequence>
<gene>
    <name evidence="1" type="ORF">C7B43_17975</name>
</gene>
<dbReference type="EMBL" id="PXYT01000065">
    <property type="protein sequence ID" value="PSR24883.1"/>
    <property type="molecule type" value="Genomic_DNA"/>
</dbReference>
<organism evidence="1 2">
    <name type="scientific">Sulfobacillus benefaciens</name>
    <dbReference type="NCBI Taxonomy" id="453960"/>
    <lineage>
        <taxon>Bacteria</taxon>
        <taxon>Bacillati</taxon>
        <taxon>Bacillota</taxon>
        <taxon>Clostridia</taxon>
        <taxon>Eubacteriales</taxon>
        <taxon>Clostridiales Family XVII. Incertae Sedis</taxon>
        <taxon>Sulfobacillus</taxon>
    </lineage>
</organism>
<protein>
    <submittedName>
        <fullName evidence="1">Uncharacterized protein</fullName>
    </submittedName>
</protein>
<name>A0A2T2WRQ0_9FIRM</name>
<accession>A0A2T2WRQ0</accession>
<evidence type="ECO:0000313" key="2">
    <source>
        <dbReference type="Proteomes" id="UP000242699"/>
    </source>
</evidence>
<dbReference type="AlphaFoldDB" id="A0A2T2WRQ0"/>
<evidence type="ECO:0000313" key="1">
    <source>
        <dbReference type="EMBL" id="PSR24883.1"/>
    </source>
</evidence>
<proteinExistence type="predicted"/>
<dbReference type="Proteomes" id="UP000242699">
    <property type="component" value="Unassembled WGS sequence"/>
</dbReference>
<reference evidence="1 2" key="1">
    <citation type="journal article" date="2014" name="BMC Genomics">
        <title>Comparison of environmental and isolate Sulfobacillus genomes reveals diverse carbon, sulfur, nitrogen, and hydrogen metabolisms.</title>
        <authorList>
            <person name="Justice N.B."/>
            <person name="Norman A."/>
            <person name="Brown C.T."/>
            <person name="Singh A."/>
            <person name="Thomas B.C."/>
            <person name="Banfield J.F."/>
        </authorList>
    </citation>
    <scope>NUCLEOTIDE SEQUENCE [LARGE SCALE GENOMIC DNA]</scope>
    <source>
        <strain evidence="1">AMDSBA1</strain>
    </source>
</reference>
<comment type="caution">
    <text evidence="1">The sequence shown here is derived from an EMBL/GenBank/DDBJ whole genome shotgun (WGS) entry which is preliminary data.</text>
</comment>